<proteinExistence type="predicted"/>
<accession>A0A8H6EA13</accession>
<name>A0A8H6EA13_PETAA</name>
<reference evidence="2 3" key="1">
    <citation type="submission" date="2019-04" db="EMBL/GenBank/DDBJ databases">
        <title>Aspergillus burnettii sp. nov., novel species from soil in southeast Queensland.</title>
        <authorList>
            <person name="Gilchrist C.L.M."/>
            <person name="Pitt J.I."/>
            <person name="Lange L."/>
            <person name="Lacey H.J."/>
            <person name="Vuong D."/>
            <person name="Midgley D.J."/>
            <person name="Greenfield P."/>
            <person name="Bradbury M."/>
            <person name="Lacey E."/>
            <person name="Busk P.K."/>
            <person name="Pilgaard B."/>
            <person name="Chooi Y.H."/>
            <person name="Piggott A.M."/>
        </authorList>
    </citation>
    <scope>NUCLEOTIDE SEQUENCE [LARGE SCALE GENOMIC DNA]</scope>
    <source>
        <strain evidence="2 3">FRR 5400</strain>
    </source>
</reference>
<feature type="compositionally biased region" description="Basic and acidic residues" evidence="1">
    <location>
        <begin position="122"/>
        <end position="140"/>
    </location>
</feature>
<sequence>MIPSFWRVVFFNELKLEGLRSHLDWSPIDLEQLRDHGPYRQFGGLTPRFQASTALRYILEEMNPEGSEEEFSGDTGQPFELPKLPKGMEFGLAGQPPPSLRAVNQDWDAADPPPKSTATPKPETRWIPERRVASDTDSHNQELYSNQTSEQSGSDKYETEDTDIDEYESDDFDRDYGLTYPLSESATPCVLTPVGNLIQFNHLPCLEKRVKIPEI</sequence>
<dbReference type="Proteomes" id="UP000541154">
    <property type="component" value="Unassembled WGS sequence"/>
</dbReference>
<dbReference type="EMBL" id="SPNV01000053">
    <property type="protein sequence ID" value="KAF5863355.1"/>
    <property type="molecule type" value="Genomic_DNA"/>
</dbReference>
<comment type="caution">
    <text evidence="2">The sequence shown here is derived from an EMBL/GenBank/DDBJ whole genome shotgun (WGS) entry which is preliminary data.</text>
</comment>
<feature type="region of interest" description="Disordered" evidence="1">
    <location>
        <begin position="64"/>
        <end position="162"/>
    </location>
</feature>
<evidence type="ECO:0000313" key="3">
    <source>
        <dbReference type="Proteomes" id="UP000541154"/>
    </source>
</evidence>
<evidence type="ECO:0000313" key="2">
    <source>
        <dbReference type="EMBL" id="KAF5863355.1"/>
    </source>
</evidence>
<keyword evidence="3" id="KW-1185">Reference proteome</keyword>
<feature type="compositionally biased region" description="Polar residues" evidence="1">
    <location>
        <begin position="141"/>
        <end position="152"/>
    </location>
</feature>
<gene>
    <name evidence="2" type="ORF">ETB97_010235</name>
</gene>
<organism evidence="2 3">
    <name type="scientific">Petromyces alliaceus</name>
    <name type="common">Aspergillus alliaceus</name>
    <dbReference type="NCBI Taxonomy" id="209559"/>
    <lineage>
        <taxon>Eukaryota</taxon>
        <taxon>Fungi</taxon>
        <taxon>Dikarya</taxon>
        <taxon>Ascomycota</taxon>
        <taxon>Pezizomycotina</taxon>
        <taxon>Eurotiomycetes</taxon>
        <taxon>Eurotiomycetidae</taxon>
        <taxon>Eurotiales</taxon>
        <taxon>Aspergillaceae</taxon>
        <taxon>Aspergillus</taxon>
        <taxon>Aspergillus subgen. Circumdati</taxon>
    </lineage>
</organism>
<protein>
    <submittedName>
        <fullName evidence="2">Uncharacterized protein</fullName>
    </submittedName>
</protein>
<dbReference type="AlphaFoldDB" id="A0A8H6EA13"/>
<evidence type="ECO:0000256" key="1">
    <source>
        <dbReference type="SAM" id="MobiDB-lite"/>
    </source>
</evidence>